<reference evidence="1" key="1">
    <citation type="journal article" date="2020" name="Fungal Divers.">
        <title>Resolving the Mortierellaceae phylogeny through synthesis of multi-gene phylogenetics and phylogenomics.</title>
        <authorList>
            <person name="Vandepol N."/>
            <person name="Liber J."/>
            <person name="Desiro A."/>
            <person name="Na H."/>
            <person name="Kennedy M."/>
            <person name="Barry K."/>
            <person name="Grigoriev I.V."/>
            <person name="Miller A.N."/>
            <person name="O'Donnell K."/>
            <person name="Stajich J.E."/>
            <person name="Bonito G."/>
        </authorList>
    </citation>
    <scope>NUCLEOTIDE SEQUENCE</scope>
    <source>
        <strain evidence="1">REB-010B</strain>
    </source>
</reference>
<evidence type="ECO:0000313" key="1">
    <source>
        <dbReference type="EMBL" id="KAG0311980.1"/>
    </source>
</evidence>
<accession>A0A9P6UMZ2</accession>
<name>A0A9P6UMZ2_9FUNG</name>
<proteinExistence type="predicted"/>
<protein>
    <submittedName>
        <fullName evidence="1">Uncharacterized protein</fullName>
    </submittedName>
</protein>
<evidence type="ECO:0000313" key="2">
    <source>
        <dbReference type="Proteomes" id="UP000738325"/>
    </source>
</evidence>
<organism evidence="1 2">
    <name type="scientific">Dissophora globulifera</name>
    <dbReference type="NCBI Taxonomy" id="979702"/>
    <lineage>
        <taxon>Eukaryota</taxon>
        <taxon>Fungi</taxon>
        <taxon>Fungi incertae sedis</taxon>
        <taxon>Mucoromycota</taxon>
        <taxon>Mortierellomycotina</taxon>
        <taxon>Mortierellomycetes</taxon>
        <taxon>Mortierellales</taxon>
        <taxon>Mortierellaceae</taxon>
        <taxon>Dissophora</taxon>
    </lineage>
</organism>
<keyword evidence="2" id="KW-1185">Reference proteome</keyword>
<dbReference type="AlphaFoldDB" id="A0A9P6UMZ2"/>
<gene>
    <name evidence="1" type="ORF">BGZ99_009815</name>
</gene>
<sequence length="172" mass="19540">MLRKRDVHGERSLCFEDKHAIPTEIMTNRKKCLHDPAVKQVESVSGTKSTREETSVDKLAANLGSAQLDKRKTVVETKNSAKDPIVPMPDIEERRIGSHNRGRYFRSKPLTLEDQQHLYAFTRPKVSKDILVEVKGHTKKQAVFSGEYFDGTCTTFSRTSVAFYPAPNFMIL</sequence>
<dbReference type="EMBL" id="JAAAIP010000860">
    <property type="protein sequence ID" value="KAG0311980.1"/>
    <property type="molecule type" value="Genomic_DNA"/>
</dbReference>
<comment type="caution">
    <text evidence="1">The sequence shown here is derived from an EMBL/GenBank/DDBJ whole genome shotgun (WGS) entry which is preliminary data.</text>
</comment>
<dbReference type="Proteomes" id="UP000738325">
    <property type="component" value="Unassembled WGS sequence"/>
</dbReference>